<dbReference type="InterPro" id="IPR011330">
    <property type="entry name" value="Glyco_hydro/deAcase_b/a-brl"/>
</dbReference>
<dbReference type="SUPFAM" id="SSF88713">
    <property type="entry name" value="Glycoside hydrolase/deacetylase"/>
    <property type="match status" value="1"/>
</dbReference>
<comment type="caution">
    <text evidence="2">The sequence shown here is derived from an EMBL/GenBank/DDBJ whole genome shotgun (WGS) entry which is preliminary data.</text>
</comment>
<dbReference type="AlphaFoldDB" id="A0A7X0HUI7"/>
<keyword evidence="3" id="KW-1185">Reference proteome</keyword>
<dbReference type="EMBL" id="JACHGK010000017">
    <property type="protein sequence ID" value="MBB6447135.1"/>
    <property type="molecule type" value="Genomic_DNA"/>
</dbReference>
<dbReference type="PANTHER" id="PTHR10587">
    <property type="entry name" value="GLYCOSYL TRANSFERASE-RELATED"/>
    <property type="match status" value="1"/>
</dbReference>
<organism evidence="2 3">
    <name type="scientific">Bacillus benzoevorans</name>
    <dbReference type="NCBI Taxonomy" id="1456"/>
    <lineage>
        <taxon>Bacteria</taxon>
        <taxon>Bacillati</taxon>
        <taxon>Bacillota</taxon>
        <taxon>Bacilli</taxon>
        <taxon>Bacillales</taxon>
        <taxon>Bacillaceae</taxon>
        <taxon>Bacillus</taxon>
    </lineage>
</organism>
<name>A0A7X0HUI7_9BACI</name>
<accession>A0A7X0HUI7</accession>
<evidence type="ECO:0000313" key="3">
    <source>
        <dbReference type="Proteomes" id="UP000531594"/>
    </source>
</evidence>
<dbReference type="NCBIfam" id="TIGR02873">
    <property type="entry name" value="spore_ylxY"/>
    <property type="match status" value="1"/>
</dbReference>
<sequence>MNRNGSENGVKKEKIFILAVSLFVFILALGNFTNPFDVTAAASNTATQTKAKENDELYKKIEEFRSEHRIAPIDATIDRVWKAIPGYNGLDVNSQASYKKMEKKGKFDANKIVFEEIPPNVHLEDLAAEPIYRGNPQKPMAALLINVAWGNEYIPIILNTLEKSNVNATFFYDGSWVKKNPDLAKMIYKAGHEIGNHAYSHPDLQRRSKGETVQEISKTNDVIEETIGVKPKWFAPPSGSFNQVTVQVAEELNMKTVLWTVDTVDWRKPATEVMVRHIITNVDKGSMVLMHPTKPVAEGLGAMIAGIKEKGFQLGTVSDLMSEKRIDNPQPSEAAIDRN</sequence>
<dbReference type="Proteomes" id="UP000531594">
    <property type="component" value="Unassembled WGS sequence"/>
</dbReference>
<reference evidence="2 3" key="1">
    <citation type="submission" date="2020-08" db="EMBL/GenBank/DDBJ databases">
        <title>Genomic Encyclopedia of Type Strains, Phase IV (KMG-IV): sequencing the most valuable type-strain genomes for metagenomic binning, comparative biology and taxonomic classification.</title>
        <authorList>
            <person name="Goeker M."/>
        </authorList>
    </citation>
    <scope>NUCLEOTIDE SEQUENCE [LARGE SCALE GENOMIC DNA]</scope>
    <source>
        <strain evidence="2 3">DSM 5391</strain>
    </source>
</reference>
<dbReference type="Gene3D" id="3.20.20.370">
    <property type="entry name" value="Glycoside hydrolase/deacetylase"/>
    <property type="match status" value="1"/>
</dbReference>
<dbReference type="Pfam" id="PF01522">
    <property type="entry name" value="Polysacc_deac_1"/>
    <property type="match status" value="1"/>
</dbReference>
<dbReference type="PANTHER" id="PTHR10587:SF80">
    <property type="entry name" value="CHITOOLIGOSACCHARIDE DEACETYLASE"/>
    <property type="match status" value="1"/>
</dbReference>
<dbReference type="GO" id="GO:0016810">
    <property type="term" value="F:hydrolase activity, acting on carbon-nitrogen (but not peptide) bonds"/>
    <property type="evidence" value="ECO:0007669"/>
    <property type="project" value="InterPro"/>
</dbReference>
<gene>
    <name evidence="2" type="ORF">HNR53_003814</name>
</gene>
<dbReference type="PROSITE" id="PS51677">
    <property type="entry name" value="NODB"/>
    <property type="match status" value="1"/>
</dbReference>
<dbReference type="CDD" id="cd10950">
    <property type="entry name" value="CE4_BsYlxY_like"/>
    <property type="match status" value="1"/>
</dbReference>
<dbReference type="InterPro" id="IPR050248">
    <property type="entry name" value="Polysacc_deacetylase_ArnD"/>
</dbReference>
<dbReference type="GO" id="GO:0005975">
    <property type="term" value="P:carbohydrate metabolic process"/>
    <property type="evidence" value="ECO:0007669"/>
    <property type="project" value="InterPro"/>
</dbReference>
<feature type="domain" description="NodB homology" evidence="1">
    <location>
        <begin position="139"/>
        <end position="315"/>
    </location>
</feature>
<dbReference type="GO" id="GO:0016020">
    <property type="term" value="C:membrane"/>
    <property type="evidence" value="ECO:0007669"/>
    <property type="project" value="TreeGrafter"/>
</dbReference>
<evidence type="ECO:0000259" key="1">
    <source>
        <dbReference type="PROSITE" id="PS51677"/>
    </source>
</evidence>
<dbReference type="InterPro" id="IPR002509">
    <property type="entry name" value="NODB_dom"/>
</dbReference>
<proteinExistence type="predicted"/>
<dbReference type="RefSeq" id="WP_184528807.1">
    <property type="nucleotide sequence ID" value="NZ_JACHGK010000017.1"/>
</dbReference>
<evidence type="ECO:0000313" key="2">
    <source>
        <dbReference type="EMBL" id="MBB6447135.1"/>
    </source>
</evidence>
<dbReference type="InterPro" id="IPR014228">
    <property type="entry name" value="Spore_polysacc_deacetyl_YlxY"/>
</dbReference>
<protein>
    <submittedName>
        <fullName evidence="2">Putative sporulation protein (Polysaccharide deacetylase family)</fullName>
    </submittedName>
</protein>